<dbReference type="Pfam" id="PF00144">
    <property type="entry name" value="Beta-lactamase"/>
    <property type="match status" value="1"/>
</dbReference>
<organism evidence="3 4">
    <name type="scientific">Pyrodictium abyssi</name>
    <dbReference type="NCBI Taxonomy" id="54256"/>
    <lineage>
        <taxon>Archaea</taxon>
        <taxon>Thermoproteota</taxon>
        <taxon>Thermoprotei</taxon>
        <taxon>Desulfurococcales</taxon>
        <taxon>Pyrodictiaceae</taxon>
        <taxon>Pyrodictium</taxon>
    </lineage>
</organism>
<proteinExistence type="predicted"/>
<gene>
    <name evidence="3" type="ORF">PABY_18870</name>
</gene>
<dbReference type="Gene3D" id="2.40.128.210">
    <property type="entry name" value="Pab87 octamerisation domain"/>
    <property type="match status" value="1"/>
</dbReference>
<feature type="domain" description="Beta-lactamase-related" evidence="1">
    <location>
        <begin position="11"/>
        <end position="344"/>
    </location>
</feature>
<dbReference type="InterPro" id="IPR050789">
    <property type="entry name" value="Diverse_Enzym_Activities"/>
</dbReference>
<evidence type="ECO:0000313" key="4">
    <source>
        <dbReference type="Proteomes" id="UP001341135"/>
    </source>
</evidence>
<dbReference type="Proteomes" id="UP001341135">
    <property type="component" value="Chromosome"/>
</dbReference>
<dbReference type="InterPro" id="IPR025879">
    <property type="entry name" value="Pab87_oct"/>
</dbReference>
<dbReference type="InterPro" id="IPR038164">
    <property type="entry name" value="Pab87_oct_sf"/>
</dbReference>
<dbReference type="SUPFAM" id="SSF56601">
    <property type="entry name" value="beta-lactamase/transpeptidase-like"/>
    <property type="match status" value="1"/>
</dbReference>
<keyword evidence="3" id="KW-0378">Hydrolase</keyword>
<name>A0ABN6ZQ24_9CREN</name>
<evidence type="ECO:0000313" key="3">
    <source>
        <dbReference type="EMBL" id="BES82320.1"/>
    </source>
</evidence>
<dbReference type="RefSeq" id="WP_338249534.1">
    <property type="nucleotide sequence ID" value="NZ_AP028907.1"/>
</dbReference>
<dbReference type="Pfam" id="PF13969">
    <property type="entry name" value="Pab87_oct"/>
    <property type="match status" value="1"/>
</dbReference>
<feature type="domain" description="Pab87 octamerisation" evidence="2">
    <location>
        <begin position="359"/>
        <end position="452"/>
    </location>
</feature>
<dbReference type="GeneID" id="89289894"/>
<dbReference type="EMBL" id="AP028907">
    <property type="protein sequence ID" value="BES82320.1"/>
    <property type="molecule type" value="Genomic_DNA"/>
</dbReference>
<evidence type="ECO:0000259" key="2">
    <source>
        <dbReference type="Pfam" id="PF13969"/>
    </source>
</evidence>
<evidence type="ECO:0000259" key="1">
    <source>
        <dbReference type="Pfam" id="PF00144"/>
    </source>
</evidence>
<dbReference type="GO" id="GO:0016787">
    <property type="term" value="F:hydrolase activity"/>
    <property type="evidence" value="ECO:0007669"/>
    <property type="project" value="UniProtKB-KW"/>
</dbReference>
<dbReference type="Gene3D" id="3.40.710.10">
    <property type="entry name" value="DD-peptidase/beta-lactamase superfamily"/>
    <property type="match status" value="1"/>
</dbReference>
<dbReference type="PANTHER" id="PTHR43283">
    <property type="entry name" value="BETA-LACTAMASE-RELATED"/>
    <property type="match status" value="1"/>
</dbReference>
<protein>
    <submittedName>
        <fullName evidence="3">Serine hydrolase</fullName>
    </submittedName>
</protein>
<dbReference type="PANTHER" id="PTHR43283:SF18">
    <property type="match status" value="1"/>
</dbReference>
<dbReference type="InterPro" id="IPR001466">
    <property type="entry name" value="Beta-lactam-related"/>
</dbReference>
<accession>A0ABN6ZQ24</accession>
<dbReference type="InterPro" id="IPR012338">
    <property type="entry name" value="Beta-lactam/transpept-like"/>
</dbReference>
<keyword evidence="4" id="KW-1185">Reference proteome</keyword>
<reference evidence="3 4" key="1">
    <citation type="submission" date="2023-09" db="EMBL/GenBank/DDBJ databases">
        <title>Pyrofollis japonicus gen. nov. sp. nov., a novel member of the family Pyrodictiaceae isolated from the Iheya North hydrothermal field.</title>
        <authorList>
            <person name="Miyazaki U."/>
            <person name="Sanari M."/>
            <person name="Tame A."/>
            <person name="Kitajima M."/>
            <person name="Okamoto A."/>
            <person name="Sawayama S."/>
            <person name="Miyazaki J."/>
            <person name="Takai K."/>
            <person name="Nakagawa S."/>
        </authorList>
    </citation>
    <scope>NUCLEOTIDE SEQUENCE [LARGE SCALE GENOMIC DNA]</scope>
    <source>
        <strain evidence="3 4">AV2</strain>
    </source>
</reference>
<sequence>MPAGIERLASEYIQARMSATRTPGVSVSLQRDGEPLLQRGYGYRCLEKGLPATAETVYGIASISKTITAVAVMQLVEKGLLSLDDPAEKYLPIELRVRSEPVRIWHLLSHTSGIPALGYAEALVTGYMGLGDAWLAFSDPRDVLAWLERGARHWALARPGERFFYLNEGYVALGVIVERLSGLRFAEYVRRHIAGPLGMRSTTFDHQEAFASPLLATPYDASQRPPRPARVPTGIAADGGGWSTVVDLARLMAALAGSGRLDGVEILSRSSVEEMERPRAELPAQLFGGDSYGLGVLVYPGFPGGRLVGHSGSLMVYTGFAGYVREKGVSVAVLANADPGAPQIAMSLAAAAAGADPWSLPFNVADRVLGLLEGVYTGFMGTVRVRVERVGDALLLESVEPPGRREVLFPERLDPVEPVFLSARAGKRLRVVFRVDAEKGVVELLYDRYRLVKAVEPGGVIAG</sequence>